<dbReference type="SUPFAM" id="SSF53092">
    <property type="entry name" value="Creatinase/prolidase N-terminal domain"/>
    <property type="match status" value="1"/>
</dbReference>
<dbReference type="AlphaFoldDB" id="A0A7W8IQS9"/>
<dbReference type="InterPro" id="IPR036005">
    <property type="entry name" value="Creatinase/aminopeptidase-like"/>
</dbReference>
<dbReference type="InterPro" id="IPR001131">
    <property type="entry name" value="Peptidase_M24B_aminopep-P_CS"/>
</dbReference>
<dbReference type="GO" id="GO:0046872">
    <property type="term" value="F:metal ion binding"/>
    <property type="evidence" value="ECO:0007669"/>
    <property type="project" value="UniProtKB-KW"/>
</dbReference>
<dbReference type="EMBL" id="JACHEP010000010">
    <property type="protein sequence ID" value="MBB5324932.1"/>
    <property type="molecule type" value="Genomic_DNA"/>
</dbReference>
<organism evidence="6 7">
    <name type="scientific">Anoxybacteroides tepidamans</name>
    <dbReference type="NCBI Taxonomy" id="265948"/>
    <lineage>
        <taxon>Bacteria</taxon>
        <taxon>Bacillati</taxon>
        <taxon>Bacillota</taxon>
        <taxon>Bacilli</taxon>
        <taxon>Bacillales</taxon>
        <taxon>Anoxybacillaceae</taxon>
        <taxon>Anoxybacteroides</taxon>
    </lineage>
</organism>
<reference evidence="6 7" key="1">
    <citation type="submission" date="2020-08" db="EMBL/GenBank/DDBJ databases">
        <title>Genomic Encyclopedia of Type Strains, Phase IV (KMG-IV): sequencing the most valuable type-strain genomes for metagenomic binning, comparative biology and taxonomic classification.</title>
        <authorList>
            <person name="Goeker M."/>
        </authorList>
    </citation>
    <scope>NUCLEOTIDE SEQUENCE [LARGE SCALE GENOMIC DNA]</scope>
    <source>
        <strain evidence="6 7">DSM 16325</strain>
    </source>
</reference>
<dbReference type="InterPro" id="IPR000587">
    <property type="entry name" value="Creatinase_N"/>
</dbReference>
<evidence type="ECO:0000256" key="1">
    <source>
        <dbReference type="ARBA" id="ARBA00022723"/>
    </source>
</evidence>
<dbReference type="SUPFAM" id="SSF55920">
    <property type="entry name" value="Creatinase/aminopeptidase"/>
    <property type="match status" value="1"/>
</dbReference>
<dbReference type="InterPro" id="IPR000994">
    <property type="entry name" value="Pept_M24"/>
</dbReference>
<keyword evidence="2 6" id="KW-0378">Hydrolase</keyword>
<proteinExistence type="inferred from homology"/>
<evidence type="ECO:0000259" key="5">
    <source>
        <dbReference type="Pfam" id="PF01321"/>
    </source>
</evidence>
<evidence type="ECO:0000256" key="3">
    <source>
        <dbReference type="RuleBase" id="RU000590"/>
    </source>
</evidence>
<dbReference type="InterPro" id="IPR029149">
    <property type="entry name" value="Creatin/AminoP/Spt16_N"/>
</dbReference>
<dbReference type="Pfam" id="PF01321">
    <property type="entry name" value="Creatinase_N"/>
    <property type="match status" value="1"/>
</dbReference>
<accession>A0A7W8IQS9</accession>
<keyword evidence="6" id="KW-0224">Dipeptidase</keyword>
<keyword evidence="6" id="KW-0645">Protease</keyword>
<evidence type="ECO:0000256" key="2">
    <source>
        <dbReference type="ARBA" id="ARBA00022801"/>
    </source>
</evidence>
<dbReference type="InterPro" id="IPR050659">
    <property type="entry name" value="Peptidase_M24B"/>
</dbReference>
<dbReference type="GO" id="GO:0102009">
    <property type="term" value="F:proline dipeptidase activity"/>
    <property type="evidence" value="ECO:0007669"/>
    <property type="project" value="UniProtKB-EC"/>
</dbReference>
<dbReference type="Pfam" id="PF00557">
    <property type="entry name" value="Peptidase_M24"/>
    <property type="match status" value="1"/>
</dbReference>
<dbReference type="Gene3D" id="3.40.350.10">
    <property type="entry name" value="Creatinase/prolidase N-terminal domain"/>
    <property type="match status" value="1"/>
</dbReference>
<gene>
    <name evidence="6" type="ORF">HNQ34_002031</name>
</gene>
<dbReference type="PANTHER" id="PTHR46112">
    <property type="entry name" value="AMINOPEPTIDASE"/>
    <property type="match status" value="1"/>
</dbReference>
<keyword evidence="1 3" id="KW-0479">Metal-binding</keyword>
<feature type="domain" description="Creatinase N-terminal" evidence="5">
    <location>
        <begin position="7"/>
        <end position="134"/>
    </location>
</feature>
<dbReference type="Gene3D" id="3.90.230.10">
    <property type="entry name" value="Creatinase/methionine aminopeptidase superfamily"/>
    <property type="match status" value="1"/>
</dbReference>
<sequence length="361" mass="40287">MSVCVQRMKKAQAILEKNGWEAVIASSPANFFYFTGTWLDSHERLQAVVIPRTGSASIIVHEMSREEISLPDEVQLILWKDGESAVKTLAGLLPEYGVVAVDNQWPSEKLIDLMSIRKHLSFVKSTPVIGALRLRKDETEIELLRKSGEIADRVMKKIISFVKPGMTEKQVADELKRLFQIEGVERLSFQPIIGAGANGAIPHHQSDETRLTEGDMIVIDMGGIKDHYCSDMTRTIVIGEPTEEMVKVYEIVRKAQDEAVKAIKPGVPMKLIDQVARSIISEAGYGEFFTHRTGHGLGIEVHEEPYLTSNNEQLLEEGMVVSVEPGIYLSGKFGVRIEDIVVVTSNGAERLNHFPRELIRV</sequence>
<keyword evidence="7" id="KW-1185">Reference proteome</keyword>
<name>A0A7W8IQS9_9BACL</name>
<dbReference type="PROSITE" id="PS00491">
    <property type="entry name" value="PROLINE_PEPTIDASE"/>
    <property type="match status" value="1"/>
</dbReference>
<evidence type="ECO:0000259" key="4">
    <source>
        <dbReference type="Pfam" id="PF00557"/>
    </source>
</evidence>
<protein>
    <submittedName>
        <fullName evidence="6">Xaa-Pro dipeptidase</fullName>
        <ecNumber evidence="6">3.4.13.9</ecNumber>
    </submittedName>
</protein>
<dbReference type="EC" id="3.4.13.9" evidence="6"/>
<dbReference type="PANTHER" id="PTHR46112:SF2">
    <property type="entry name" value="XAA-PRO AMINOPEPTIDASE P-RELATED"/>
    <property type="match status" value="1"/>
</dbReference>
<dbReference type="RefSeq" id="WP_183254057.1">
    <property type="nucleotide sequence ID" value="NZ_JACHEP010000010.1"/>
</dbReference>
<feature type="domain" description="Peptidase M24" evidence="4">
    <location>
        <begin position="142"/>
        <end position="344"/>
    </location>
</feature>
<evidence type="ECO:0000313" key="7">
    <source>
        <dbReference type="Proteomes" id="UP000520011"/>
    </source>
</evidence>
<dbReference type="Proteomes" id="UP000520011">
    <property type="component" value="Unassembled WGS sequence"/>
</dbReference>
<comment type="similarity">
    <text evidence="3">Belongs to the peptidase M24B family.</text>
</comment>
<dbReference type="CDD" id="cd01092">
    <property type="entry name" value="APP-like"/>
    <property type="match status" value="1"/>
</dbReference>
<comment type="caution">
    <text evidence="6">The sequence shown here is derived from an EMBL/GenBank/DDBJ whole genome shotgun (WGS) entry which is preliminary data.</text>
</comment>
<evidence type="ECO:0000313" key="6">
    <source>
        <dbReference type="EMBL" id="MBB5324932.1"/>
    </source>
</evidence>